<evidence type="ECO:0000256" key="6">
    <source>
        <dbReference type="ARBA" id="ARBA00023002"/>
    </source>
</evidence>
<organism evidence="10 11">
    <name type="scientific">Desulfomonile tiedjei (strain ATCC 49306 / DSM 6799 / DCB-1)</name>
    <dbReference type="NCBI Taxonomy" id="706587"/>
    <lineage>
        <taxon>Bacteria</taxon>
        <taxon>Pseudomonadati</taxon>
        <taxon>Thermodesulfobacteriota</taxon>
        <taxon>Desulfomonilia</taxon>
        <taxon>Desulfomonilales</taxon>
        <taxon>Desulfomonilaceae</taxon>
        <taxon>Desulfomonile</taxon>
    </lineage>
</organism>
<dbReference type="eggNOG" id="COG0685">
    <property type="taxonomic scope" value="Bacteria"/>
</dbReference>
<dbReference type="Gene3D" id="3.20.20.220">
    <property type="match status" value="1"/>
</dbReference>
<accession>I4CD85</accession>
<evidence type="ECO:0000256" key="2">
    <source>
        <dbReference type="ARBA" id="ARBA00004777"/>
    </source>
</evidence>
<evidence type="ECO:0000256" key="9">
    <source>
        <dbReference type="RuleBase" id="RU003862"/>
    </source>
</evidence>
<evidence type="ECO:0000313" key="11">
    <source>
        <dbReference type="Proteomes" id="UP000006055"/>
    </source>
</evidence>
<dbReference type="HOGENOM" id="CLU_057297_2_0_7"/>
<gene>
    <name evidence="10" type="ordered locus">Desti_4912</name>
</gene>
<name>I4CD85_DESTA</name>
<keyword evidence="5 9" id="KW-0274">FAD</keyword>
<comment type="cofactor">
    <cofactor evidence="1 9">
        <name>FAD</name>
        <dbReference type="ChEBI" id="CHEBI:57692"/>
    </cofactor>
</comment>
<evidence type="ECO:0000256" key="3">
    <source>
        <dbReference type="ARBA" id="ARBA00006743"/>
    </source>
</evidence>
<sequence length="301" mass="33052">MKITELFAGGTYVITSEVGPVKGCMRDLGDGKVPRCLEEADILKNHVHAINVTDNQSAVMRLGSLAASVRLKERGVEPIYQITCRDRNRIALQSELLNACSLGIDNVLVITGDHTTLGDHRSAKPVFDLDSVQLLRIATQMKNGYDMAGNQLTQATDFALGAVVNPNFEPLDLQLIKMEKKIAAGAQFFQTQTVYDAALFEKFIRKTEGFGVPIQIGIVLIKSAKMAEFMNRNIAGITVPDRWVKRLGDVPTEKAKDLCVEMTSEFFKEVAPMTQGVHFMPLGWSDVVPRIIDASLVGKAS</sequence>
<evidence type="ECO:0000256" key="1">
    <source>
        <dbReference type="ARBA" id="ARBA00001974"/>
    </source>
</evidence>
<dbReference type="Proteomes" id="UP000006055">
    <property type="component" value="Chromosome"/>
</dbReference>
<dbReference type="SUPFAM" id="SSF51730">
    <property type="entry name" value="FAD-linked oxidoreductase"/>
    <property type="match status" value="1"/>
</dbReference>
<comment type="pathway">
    <text evidence="7">Amino-acid biosynthesis; L-methionine biosynthesis via de novo pathway.</text>
</comment>
<dbReference type="PANTHER" id="PTHR45754:SF3">
    <property type="entry name" value="METHYLENETETRAHYDROFOLATE REDUCTASE (NADPH)"/>
    <property type="match status" value="1"/>
</dbReference>
<evidence type="ECO:0000256" key="7">
    <source>
        <dbReference type="ARBA" id="ARBA00034478"/>
    </source>
</evidence>
<comment type="pathway">
    <text evidence="2 9">One-carbon metabolism; tetrahydrofolate interconversion.</text>
</comment>
<evidence type="ECO:0000313" key="10">
    <source>
        <dbReference type="EMBL" id="AFM27526.1"/>
    </source>
</evidence>
<evidence type="ECO:0000256" key="4">
    <source>
        <dbReference type="ARBA" id="ARBA00022630"/>
    </source>
</evidence>
<dbReference type="RefSeq" id="WP_014812632.1">
    <property type="nucleotide sequence ID" value="NC_018025.1"/>
</dbReference>
<dbReference type="PATRIC" id="fig|706587.4.peg.5563"/>
<dbReference type="CDD" id="cd00537">
    <property type="entry name" value="MTHFR"/>
    <property type="match status" value="1"/>
</dbReference>
<dbReference type="STRING" id="706587.Desti_4912"/>
<protein>
    <recommendedName>
        <fullName evidence="9">Methylenetetrahydrofolate reductase</fullName>
    </recommendedName>
</protein>
<dbReference type="GO" id="GO:0009086">
    <property type="term" value="P:methionine biosynthetic process"/>
    <property type="evidence" value="ECO:0007669"/>
    <property type="project" value="TreeGrafter"/>
</dbReference>
<evidence type="ECO:0000256" key="5">
    <source>
        <dbReference type="ARBA" id="ARBA00022827"/>
    </source>
</evidence>
<dbReference type="GO" id="GO:0071949">
    <property type="term" value="F:FAD binding"/>
    <property type="evidence" value="ECO:0007669"/>
    <property type="project" value="TreeGrafter"/>
</dbReference>
<dbReference type="EMBL" id="CP003360">
    <property type="protein sequence ID" value="AFM27526.1"/>
    <property type="molecule type" value="Genomic_DNA"/>
</dbReference>
<dbReference type="Pfam" id="PF02219">
    <property type="entry name" value="MTHFR"/>
    <property type="match status" value="1"/>
</dbReference>
<proteinExistence type="inferred from homology"/>
<dbReference type="KEGG" id="dti:Desti_4912"/>
<dbReference type="InterPro" id="IPR029041">
    <property type="entry name" value="FAD-linked_oxidoreductase-like"/>
</dbReference>
<dbReference type="OrthoDB" id="5428919at2"/>
<keyword evidence="4 9" id="KW-0285">Flavoprotein</keyword>
<dbReference type="UniPathway" id="UPA00193"/>
<reference evidence="11" key="1">
    <citation type="submission" date="2012-06" db="EMBL/GenBank/DDBJ databases">
        <title>Complete sequence of chromosome of Desulfomonile tiedjei DSM 6799.</title>
        <authorList>
            <person name="Lucas S."/>
            <person name="Copeland A."/>
            <person name="Lapidus A."/>
            <person name="Glavina del Rio T."/>
            <person name="Dalin E."/>
            <person name="Tice H."/>
            <person name="Bruce D."/>
            <person name="Goodwin L."/>
            <person name="Pitluck S."/>
            <person name="Peters L."/>
            <person name="Ovchinnikova G."/>
            <person name="Zeytun A."/>
            <person name="Lu M."/>
            <person name="Kyrpides N."/>
            <person name="Mavromatis K."/>
            <person name="Ivanova N."/>
            <person name="Brettin T."/>
            <person name="Detter J.C."/>
            <person name="Han C."/>
            <person name="Larimer F."/>
            <person name="Land M."/>
            <person name="Hauser L."/>
            <person name="Markowitz V."/>
            <person name="Cheng J.-F."/>
            <person name="Hugenholtz P."/>
            <person name="Woyke T."/>
            <person name="Wu D."/>
            <person name="Spring S."/>
            <person name="Schroeder M."/>
            <person name="Brambilla E."/>
            <person name="Klenk H.-P."/>
            <person name="Eisen J.A."/>
        </authorList>
    </citation>
    <scope>NUCLEOTIDE SEQUENCE [LARGE SCALE GENOMIC DNA]</scope>
    <source>
        <strain evidence="11">ATCC 49306 / DSM 6799 / DCB-1</strain>
    </source>
</reference>
<dbReference type="PANTHER" id="PTHR45754">
    <property type="entry name" value="METHYLENETETRAHYDROFOLATE REDUCTASE"/>
    <property type="match status" value="1"/>
</dbReference>
<evidence type="ECO:0000256" key="8">
    <source>
        <dbReference type="ARBA" id="ARBA00048628"/>
    </source>
</evidence>
<dbReference type="InterPro" id="IPR003171">
    <property type="entry name" value="Mehydrof_redctse-like"/>
</dbReference>
<dbReference type="GO" id="GO:0106312">
    <property type="term" value="F:methylenetetrahydrofolate reductase (NADH) activity"/>
    <property type="evidence" value="ECO:0007669"/>
    <property type="project" value="UniProtKB-EC"/>
</dbReference>
<dbReference type="AlphaFoldDB" id="I4CD85"/>
<keyword evidence="6 9" id="KW-0560">Oxidoreductase</keyword>
<comment type="similarity">
    <text evidence="3 9">Belongs to the methylenetetrahydrofolate reductase family.</text>
</comment>
<dbReference type="GO" id="GO:0035999">
    <property type="term" value="P:tetrahydrofolate interconversion"/>
    <property type="evidence" value="ECO:0007669"/>
    <property type="project" value="UniProtKB-UniPathway"/>
</dbReference>
<dbReference type="GO" id="GO:0005829">
    <property type="term" value="C:cytosol"/>
    <property type="evidence" value="ECO:0007669"/>
    <property type="project" value="TreeGrafter"/>
</dbReference>
<keyword evidence="11" id="KW-1185">Reference proteome</keyword>
<comment type="catalytic activity">
    <reaction evidence="8">
        <text>(6S)-5-methyl-5,6,7,8-tetrahydrofolate + NAD(+) = (6R)-5,10-methylene-5,6,7,8-tetrahydrofolate + NADH + H(+)</text>
        <dbReference type="Rhea" id="RHEA:19821"/>
        <dbReference type="ChEBI" id="CHEBI:15378"/>
        <dbReference type="ChEBI" id="CHEBI:15636"/>
        <dbReference type="ChEBI" id="CHEBI:18608"/>
        <dbReference type="ChEBI" id="CHEBI:57540"/>
        <dbReference type="ChEBI" id="CHEBI:57945"/>
        <dbReference type="EC" id="1.5.1.54"/>
    </reaction>
    <physiologicalReaction direction="right-to-left" evidence="8">
        <dbReference type="Rhea" id="RHEA:19823"/>
    </physiologicalReaction>
</comment>